<reference evidence="8 9" key="1">
    <citation type="journal article" date="2011" name="Stand. Genomic Sci.">
        <title>Complete genome sequence of Desulfobulbus propionicus type strain (1pr3).</title>
        <authorList>
            <person name="Pagani I."/>
            <person name="Lapidus A."/>
            <person name="Nolan M."/>
            <person name="Lucas S."/>
            <person name="Hammon N."/>
            <person name="Deshpande S."/>
            <person name="Cheng J.F."/>
            <person name="Chertkov O."/>
            <person name="Davenport K."/>
            <person name="Tapia R."/>
            <person name="Han C."/>
            <person name="Goodwin L."/>
            <person name="Pitluck S."/>
            <person name="Liolios K."/>
            <person name="Mavromatis K."/>
            <person name="Ivanova N."/>
            <person name="Mikhailova N."/>
            <person name="Pati A."/>
            <person name="Chen A."/>
            <person name="Palaniappan K."/>
            <person name="Land M."/>
            <person name="Hauser L."/>
            <person name="Chang Y.J."/>
            <person name="Jeffries C.D."/>
            <person name="Detter J.C."/>
            <person name="Brambilla E."/>
            <person name="Kannan K.P."/>
            <person name="Djao O.D."/>
            <person name="Rohde M."/>
            <person name="Pukall R."/>
            <person name="Spring S."/>
            <person name="Goker M."/>
            <person name="Sikorski J."/>
            <person name="Woyke T."/>
            <person name="Bristow J."/>
            <person name="Eisen J.A."/>
            <person name="Markowitz V."/>
            <person name="Hugenholtz P."/>
            <person name="Kyrpides N.C."/>
            <person name="Klenk H.P."/>
        </authorList>
    </citation>
    <scope>NUCLEOTIDE SEQUENCE [LARGE SCALE GENOMIC DNA]</scope>
    <source>
        <strain evidence="9">ATCC 33891 / DSM 2032 / 1pr3</strain>
    </source>
</reference>
<keyword evidence="6" id="KW-0813">Transport</keyword>
<comment type="catalytic activity">
    <reaction evidence="6">
        <text>(R)-lactate + A = pyruvate + AH2</text>
        <dbReference type="Rhea" id="RHEA:15089"/>
        <dbReference type="ChEBI" id="CHEBI:13193"/>
        <dbReference type="ChEBI" id="CHEBI:15361"/>
        <dbReference type="ChEBI" id="CHEBI:16004"/>
        <dbReference type="ChEBI" id="CHEBI:17499"/>
    </reaction>
</comment>
<keyword evidence="9" id="KW-1185">Reference proteome</keyword>
<dbReference type="PROSITE" id="PS51379">
    <property type="entry name" value="4FE4S_FER_2"/>
    <property type="match status" value="1"/>
</dbReference>
<dbReference type="EC" id="1.1.99.14" evidence="6"/>
<keyword evidence="5 6" id="KW-0411">Iron-sulfur</keyword>
<sequence length="451" mass="49258">MAVTEDKARVVRAGKTYHDDLAIVREELDKCMKCGNCMAVCPVYGADKLETSVTRSKIAVAEAVLDGQLELDDPQVYEMLFNCLVCKSCMTNCPTKVNFGRIILALRAALVRKNGLPWLKKAIFSTLKHPSLFDTSMRIGAALQGLAFKTDQGGKAISPRAPFAKVGGPIGLDSERQMPALNVTPLRDRVDDVVKVAGSTMKVAFFTGDSLNYFYPEAGQDLIEVLSANQIEVHIPKGQNCCGVPVLVHGDIDTVRKLARANIDAFEATGCEYLITGCGSCGSAWQHDYTEILAADPVYGPKAEYWAKRTYDISTFLTRVITLREPKGRVERVVTYHDSCHLKKAMKVSAEPREILNVIPGLTFKEMSAPDACCGSGGSFVLSHYETASTIGRKKADDINRTGADTVSTGCPACMMQLLDNVHRSGGQQKIIHYISLLAESYRKEKEGARS</sequence>
<dbReference type="Pfam" id="PF02754">
    <property type="entry name" value="CCG"/>
    <property type="match status" value="2"/>
</dbReference>
<feature type="domain" description="4Fe-4S ferredoxin-type" evidence="7">
    <location>
        <begin position="21"/>
        <end position="52"/>
    </location>
</feature>
<accession>A0A7U4DN21</accession>
<evidence type="ECO:0000313" key="8">
    <source>
        <dbReference type="EMBL" id="ADW16569.1"/>
    </source>
</evidence>
<keyword evidence="1 6" id="KW-0004">4Fe-4S</keyword>
<dbReference type="GO" id="GO:0046872">
    <property type="term" value="F:metal ion binding"/>
    <property type="evidence" value="ECO:0007669"/>
    <property type="project" value="UniProtKB-UniRule"/>
</dbReference>
<dbReference type="PROSITE" id="PS00198">
    <property type="entry name" value="4FE4S_FER_1"/>
    <property type="match status" value="2"/>
</dbReference>
<evidence type="ECO:0000259" key="7">
    <source>
        <dbReference type="PROSITE" id="PS51379"/>
    </source>
</evidence>
<keyword evidence="3" id="KW-0677">Repeat</keyword>
<dbReference type="GO" id="GO:0051539">
    <property type="term" value="F:4 iron, 4 sulfur cluster binding"/>
    <property type="evidence" value="ECO:0007669"/>
    <property type="project" value="UniProtKB-UniRule"/>
</dbReference>
<dbReference type="InterPro" id="IPR009051">
    <property type="entry name" value="Helical_ferredxn"/>
</dbReference>
<dbReference type="InterPro" id="IPR012257">
    <property type="entry name" value="Glc_ox_4Fe-4S"/>
</dbReference>
<dbReference type="Gene3D" id="1.10.1060.10">
    <property type="entry name" value="Alpha-helical ferredoxin"/>
    <property type="match status" value="1"/>
</dbReference>
<dbReference type="InterPro" id="IPR017896">
    <property type="entry name" value="4Fe4S_Fe-S-bd"/>
</dbReference>
<dbReference type="AlphaFoldDB" id="A0A7U4DN21"/>
<comment type="cofactor">
    <cofactor evidence="6">
        <name>[4Fe-4S] cluster</name>
        <dbReference type="ChEBI" id="CHEBI:49883"/>
    </cofactor>
    <text evidence="6">Binds 2 [4Fe-4S] clusters.</text>
</comment>
<dbReference type="KEGG" id="dpr:Despr_0387"/>
<organism evidence="8 9">
    <name type="scientific">Desulfobulbus propionicus (strain ATCC 33891 / DSM 2032 / VKM B-1956 / 1pr3)</name>
    <dbReference type="NCBI Taxonomy" id="577650"/>
    <lineage>
        <taxon>Bacteria</taxon>
        <taxon>Pseudomonadati</taxon>
        <taxon>Thermodesulfobacteriota</taxon>
        <taxon>Desulfobulbia</taxon>
        <taxon>Desulfobulbales</taxon>
        <taxon>Desulfobulbaceae</taxon>
        <taxon>Desulfobulbus</taxon>
    </lineage>
</organism>
<proteinExistence type="predicted"/>
<keyword evidence="4 6" id="KW-0408">Iron</keyword>
<evidence type="ECO:0000313" key="9">
    <source>
        <dbReference type="Proteomes" id="UP000006365"/>
    </source>
</evidence>
<dbReference type="RefSeq" id="WP_015723116.1">
    <property type="nucleotide sequence ID" value="NC_014972.1"/>
</dbReference>
<evidence type="ECO:0000256" key="3">
    <source>
        <dbReference type="ARBA" id="ARBA00022737"/>
    </source>
</evidence>
<keyword evidence="6" id="KW-0249">Electron transport</keyword>
<dbReference type="Pfam" id="PF13183">
    <property type="entry name" value="Fer4_8"/>
    <property type="match status" value="1"/>
</dbReference>
<evidence type="ECO:0000256" key="2">
    <source>
        <dbReference type="ARBA" id="ARBA00022723"/>
    </source>
</evidence>
<dbReference type="InterPro" id="IPR004017">
    <property type="entry name" value="Cys_rich_dom"/>
</dbReference>
<evidence type="ECO:0000256" key="4">
    <source>
        <dbReference type="ARBA" id="ARBA00023004"/>
    </source>
</evidence>
<evidence type="ECO:0000256" key="6">
    <source>
        <dbReference type="PIRNR" id="PIRNR000139"/>
    </source>
</evidence>
<keyword evidence="2 6" id="KW-0479">Metal-binding</keyword>
<protein>
    <recommendedName>
        <fullName evidence="6">Glycolate oxidase iron-sulfur subunit</fullName>
        <ecNumber evidence="6">1.1.99.14</ecNumber>
    </recommendedName>
</protein>
<gene>
    <name evidence="8" type="ordered locus">Despr_0387</name>
</gene>
<evidence type="ECO:0000256" key="1">
    <source>
        <dbReference type="ARBA" id="ARBA00022485"/>
    </source>
</evidence>
<dbReference type="InterPro" id="IPR017900">
    <property type="entry name" value="4Fe4S_Fe_S_CS"/>
</dbReference>
<name>A0A7U4DN21_DESPD</name>
<dbReference type="SUPFAM" id="SSF46548">
    <property type="entry name" value="alpha-helical ferredoxin"/>
    <property type="match status" value="1"/>
</dbReference>
<dbReference type="PANTHER" id="PTHR32479:SF20">
    <property type="entry name" value="GLYCOLATE OXIDASE IRON-SULFUR SUBUNIT"/>
    <property type="match status" value="1"/>
</dbReference>
<evidence type="ECO:0000256" key="5">
    <source>
        <dbReference type="ARBA" id="ARBA00023014"/>
    </source>
</evidence>
<comment type="function">
    <text evidence="6">Component of a complex that catalyzes the oxidation of glycolate to glyoxylate.</text>
</comment>
<comment type="catalytic activity">
    <reaction evidence="6">
        <text>glycolate + A = glyoxylate + AH2</text>
        <dbReference type="Rhea" id="RHEA:21264"/>
        <dbReference type="ChEBI" id="CHEBI:13193"/>
        <dbReference type="ChEBI" id="CHEBI:17499"/>
        <dbReference type="ChEBI" id="CHEBI:29805"/>
        <dbReference type="ChEBI" id="CHEBI:36655"/>
        <dbReference type="EC" id="1.1.99.14"/>
    </reaction>
</comment>
<dbReference type="PANTHER" id="PTHR32479">
    <property type="entry name" value="GLYCOLATE OXIDASE IRON-SULFUR SUBUNIT"/>
    <property type="match status" value="1"/>
</dbReference>
<dbReference type="GO" id="GO:0019154">
    <property type="term" value="F:glycolate dehydrogenase activity"/>
    <property type="evidence" value="ECO:0007669"/>
    <property type="project" value="UniProtKB-EC"/>
</dbReference>
<dbReference type="PIRSF" id="PIRSF000139">
    <property type="entry name" value="Glc_ox_4Fe-4S"/>
    <property type="match status" value="1"/>
</dbReference>
<dbReference type="Proteomes" id="UP000006365">
    <property type="component" value="Chromosome"/>
</dbReference>
<dbReference type="EMBL" id="CP002364">
    <property type="protein sequence ID" value="ADW16569.1"/>
    <property type="molecule type" value="Genomic_DNA"/>
</dbReference>